<protein>
    <submittedName>
        <fullName evidence="1">Uncharacterized protein</fullName>
    </submittedName>
</protein>
<gene>
    <name evidence="1" type="ORF">P4O66_006177</name>
</gene>
<organism evidence="1 2">
    <name type="scientific">Electrophorus voltai</name>
    <dbReference type="NCBI Taxonomy" id="2609070"/>
    <lineage>
        <taxon>Eukaryota</taxon>
        <taxon>Metazoa</taxon>
        <taxon>Chordata</taxon>
        <taxon>Craniata</taxon>
        <taxon>Vertebrata</taxon>
        <taxon>Euteleostomi</taxon>
        <taxon>Actinopterygii</taxon>
        <taxon>Neopterygii</taxon>
        <taxon>Teleostei</taxon>
        <taxon>Ostariophysi</taxon>
        <taxon>Gymnotiformes</taxon>
        <taxon>Gymnotoidei</taxon>
        <taxon>Gymnotidae</taxon>
        <taxon>Electrophorus</taxon>
    </lineage>
</organism>
<reference evidence="1" key="1">
    <citation type="submission" date="2023-03" db="EMBL/GenBank/DDBJ databases">
        <title>Electrophorus voltai genome.</title>
        <authorList>
            <person name="Bian C."/>
        </authorList>
    </citation>
    <scope>NUCLEOTIDE SEQUENCE</scope>
    <source>
        <strain evidence="1">CB-2022</strain>
        <tissue evidence="1">Muscle</tissue>
    </source>
</reference>
<keyword evidence="2" id="KW-1185">Reference proteome</keyword>
<dbReference type="AlphaFoldDB" id="A0AAD8ZKB6"/>
<sequence>MGRHGETEPGPLTPAGFSTPLSLCEGEAGTRILFRGGGWLTHISPEMSCQLKAKARGSIWTADVLDGGHVDGIVSCYSDGPLLISLHSPISLAQVETDSNTGISSGYRNQIPGGEGCIKSHIHNQQPVPRLCTHALLTGRGVLCTDSTRDQSEQHPVTPPTDSQ</sequence>
<name>A0AAD8ZKB6_9TELE</name>
<evidence type="ECO:0000313" key="2">
    <source>
        <dbReference type="Proteomes" id="UP001239994"/>
    </source>
</evidence>
<evidence type="ECO:0000313" key="1">
    <source>
        <dbReference type="EMBL" id="KAK1799643.1"/>
    </source>
</evidence>
<dbReference type="Proteomes" id="UP001239994">
    <property type="component" value="Unassembled WGS sequence"/>
</dbReference>
<feature type="non-terminal residue" evidence="1">
    <location>
        <position position="1"/>
    </location>
</feature>
<proteinExistence type="predicted"/>
<comment type="caution">
    <text evidence="1">The sequence shown here is derived from an EMBL/GenBank/DDBJ whole genome shotgun (WGS) entry which is preliminary data.</text>
</comment>
<accession>A0AAD8ZKB6</accession>
<dbReference type="EMBL" id="JAROKS010000011">
    <property type="protein sequence ID" value="KAK1799643.1"/>
    <property type="molecule type" value="Genomic_DNA"/>
</dbReference>